<evidence type="ECO:0000256" key="2">
    <source>
        <dbReference type="ARBA" id="ARBA00022676"/>
    </source>
</evidence>
<dbReference type="InParanoid" id="A0A200PXQ3"/>
<organism evidence="3 4">
    <name type="scientific">Macleaya cordata</name>
    <name type="common">Five-seeded plume-poppy</name>
    <name type="synonym">Bocconia cordata</name>
    <dbReference type="NCBI Taxonomy" id="56857"/>
    <lineage>
        <taxon>Eukaryota</taxon>
        <taxon>Viridiplantae</taxon>
        <taxon>Streptophyta</taxon>
        <taxon>Embryophyta</taxon>
        <taxon>Tracheophyta</taxon>
        <taxon>Spermatophyta</taxon>
        <taxon>Magnoliopsida</taxon>
        <taxon>Ranunculales</taxon>
        <taxon>Papaveraceae</taxon>
        <taxon>Papaveroideae</taxon>
        <taxon>Macleaya</taxon>
    </lineage>
</organism>
<evidence type="ECO:0000313" key="4">
    <source>
        <dbReference type="Proteomes" id="UP000195402"/>
    </source>
</evidence>
<dbReference type="OrthoDB" id="5835829at2759"/>
<dbReference type="GO" id="GO:0035251">
    <property type="term" value="F:UDP-glucosyltransferase activity"/>
    <property type="evidence" value="ECO:0007669"/>
    <property type="project" value="InterPro"/>
</dbReference>
<protein>
    <submittedName>
        <fullName evidence="3">UDP-glucuronosyl/UDP-glucosyltransferase</fullName>
    </submittedName>
</protein>
<dbReference type="InterPro" id="IPR050481">
    <property type="entry name" value="UDP-glycosyltransf_plant"/>
</dbReference>
<comment type="similarity">
    <text evidence="1">Belongs to the UDP-glycosyltransferase family.</text>
</comment>
<comment type="caution">
    <text evidence="3">The sequence shown here is derived from an EMBL/GenBank/DDBJ whole genome shotgun (WGS) entry which is preliminary data.</text>
</comment>
<keyword evidence="3" id="KW-0808">Transferase</keyword>
<dbReference type="SUPFAM" id="SSF53756">
    <property type="entry name" value="UDP-Glycosyltransferase/glycogen phosphorylase"/>
    <property type="match status" value="1"/>
</dbReference>
<dbReference type="Proteomes" id="UP000195402">
    <property type="component" value="Unassembled WGS sequence"/>
</dbReference>
<reference evidence="3 4" key="1">
    <citation type="journal article" date="2017" name="Mol. Plant">
        <title>The Genome of Medicinal Plant Macleaya cordata Provides New Insights into Benzylisoquinoline Alkaloids Metabolism.</title>
        <authorList>
            <person name="Liu X."/>
            <person name="Liu Y."/>
            <person name="Huang P."/>
            <person name="Ma Y."/>
            <person name="Qing Z."/>
            <person name="Tang Q."/>
            <person name="Cao H."/>
            <person name="Cheng P."/>
            <person name="Zheng Y."/>
            <person name="Yuan Z."/>
            <person name="Zhou Y."/>
            <person name="Liu J."/>
            <person name="Tang Z."/>
            <person name="Zhuo Y."/>
            <person name="Zhang Y."/>
            <person name="Yu L."/>
            <person name="Huang J."/>
            <person name="Yang P."/>
            <person name="Peng Q."/>
            <person name="Zhang J."/>
            <person name="Jiang W."/>
            <person name="Zhang Z."/>
            <person name="Lin K."/>
            <person name="Ro D.K."/>
            <person name="Chen X."/>
            <person name="Xiong X."/>
            <person name="Shang Y."/>
            <person name="Huang S."/>
            <person name="Zeng J."/>
        </authorList>
    </citation>
    <scope>NUCLEOTIDE SEQUENCE [LARGE SCALE GENOMIC DNA]</scope>
    <source>
        <strain evidence="4">cv. BLH2017</strain>
        <tissue evidence="3">Root</tissue>
    </source>
</reference>
<dbReference type="Gene3D" id="3.40.50.2000">
    <property type="entry name" value="Glycogen Phosphorylase B"/>
    <property type="match status" value="1"/>
</dbReference>
<evidence type="ECO:0000256" key="1">
    <source>
        <dbReference type="ARBA" id="ARBA00009995"/>
    </source>
</evidence>
<dbReference type="EMBL" id="MVGT01003937">
    <property type="protein sequence ID" value="OVA02988.1"/>
    <property type="molecule type" value="Genomic_DNA"/>
</dbReference>
<evidence type="ECO:0000313" key="3">
    <source>
        <dbReference type="EMBL" id="OVA02988.1"/>
    </source>
</evidence>
<dbReference type="STRING" id="56857.A0A200PXQ3"/>
<dbReference type="AlphaFoldDB" id="A0A200PXQ3"/>
<gene>
    <name evidence="3" type="ORF">BVC80_8925g12</name>
</gene>
<keyword evidence="2" id="KW-0328">Glycosyltransferase</keyword>
<name>A0A200PXQ3_MACCD</name>
<proteinExistence type="inferred from homology"/>
<keyword evidence="4" id="KW-1185">Reference proteome</keyword>
<sequence length="193" mass="21427">MKKDTLVLYPSPGMGHLISMVELGKLILTHHPSFSIIIFITPAPYNTGSTAPYINRVSQTTPSIHFHHLPTTSLPHLNSFSSTTTTNLSSSSSPKHHETLTFNLLHLNNPNVHQALQTISQTSTIRSFIIDTFCYSSIDVAQNLNIPTYYFFTLVLQYSQSCFTSPPFIKTPQKASKISKPISKSLVSIHPSL</sequence>
<dbReference type="OMA" id="VIDERTC"/>
<accession>A0A200PXQ3</accession>
<dbReference type="PANTHER" id="PTHR48048:SF30">
    <property type="entry name" value="GLYCOSYLTRANSFERASE"/>
    <property type="match status" value="1"/>
</dbReference>
<dbReference type="PANTHER" id="PTHR48048">
    <property type="entry name" value="GLYCOSYLTRANSFERASE"/>
    <property type="match status" value="1"/>
</dbReference>